<feature type="domain" description="Pyrroline-5-carboxylate reductase catalytic N-terminal" evidence="2">
    <location>
        <begin position="2"/>
        <end position="92"/>
    </location>
</feature>
<dbReference type="Gene3D" id="3.40.50.720">
    <property type="entry name" value="NAD(P)-binding Rossmann-like Domain"/>
    <property type="match status" value="1"/>
</dbReference>
<protein>
    <submittedName>
        <fullName evidence="3">NAD(P)-binding domain-containing protein</fullName>
    </submittedName>
</protein>
<evidence type="ECO:0000256" key="1">
    <source>
        <dbReference type="ARBA" id="ARBA00023002"/>
    </source>
</evidence>
<evidence type="ECO:0000313" key="4">
    <source>
        <dbReference type="Proteomes" id="UP001230768"/>
    </source>
</evidence>
<dbReference type="PANTHER" id="PTHR14239">
    <property type="entry name" value="DUDULIN-RELATED"/>
    <property type="match status" value="1"/>
</dbReference>
<dbReference type="Proteomes" id="UP001230768">
    <property type="component" value="Chromosome"/>
</dbReference>
<evidence type="ECO:0000259" key="2">
    <source>
        <dbReference type="Pfam" id="PF03807"/>
    </source>
</evidence>
<keyword evidence="1" id="KW-0560">Oxidoreductase</keyword>
<proteinExistence type="predicted"/>
<reference evidence="3 4" key="1">
    <citation type="submission" date="2023-02" db="EMBL/GenBank/DDBJ databases">
        <title>Evolution of Hrp T3SS in non-pathogenic Pseudomonas fluorescens.</title>
        <authorList>
            <person name="Liao K."/>
            <person name="Wei H."/>
            <person name="Gu Y."/>
        </authorList>
    </citation>
    <scope>NUCLEOTIDE SEQUENCE [LARGE SCALE GENOMIC DNA]</scope>
    <source>
        <strain evidence="3 4">FP607</strain>
    </source>
</reference>
<dbReference type="PANTHER" id="PTHR14239:SF10">
    <property type="entry name" value="REDUCTASE"/>
    <property type="match status" value="1"/>
</dbReference>
<dbReference type="RefSeq" id="WP_305422269.1">
    <property type="nucleotide sequence ID" value="NZ_CP117430.1"/>
</dbReference>
<gene>
    <name evidence="3" type="ORF">PSH88_20330</name>
</gene>
<dbReference type="Pfam" id="PF03807">
    <property type="entry name" value="F420_oxidored"/>
    <property type="match status" value="1"/>
</dbReference>
<dbReference type="EMBL" id="CP117430">
    <property type="protein sequence ID" value="WLI16602.1"/>
    <property type="molecule type" value="Genomic_DNA"/>
</dbReference>
<dbReference type="InterPro" id="IPR051267">
    <property type="entry name" value="STEAP_metalloreductase"/>
</dbReference>
<dbReference type="InterPro" id="IPR028939">
    <property type="entry name" value="P5C_Rdtase_cat_N"/>
</dbReference>
<evidence type="ECO:0000313" key="3">
    <source>
        <dbReference type="EMBL" id="WLI16602.1"/>
    </source>
</evidence>
<organism evidence="3 4">
    <name type="scientific">Pseudomonas wuhanensis</name>
    <dbReference type="NCBI Taxonomy" id="2954098"/>
    <lineage>
        <taxon>Bacteria</taxon>
        <taxon>Pseudomonadati</taxon>
        <taxon>Pseudomonadota</taxon>
        <taxon>Gammaproteobacteria</taxon>
        <taxon>Pseudomonadales</taxon>
        <taxon>Pseudomonadaceae</taxon>
        <taxon>Pseudomonas</taxon>
    </lineage>
</organism>
<keyword evidence="4" id="KW-1185">Reference proteome</keyword>
<dbReference type="InterPro" id="IPR036291">
    <property type="entry name" value="NAD(P)-bd_dom_sf"/>
</dbReference>
<sequence>MKIGIIGAGQIGSTLARKFSQVGHTVKLANSRSPSSLKEVASEVGATAVTAADAVKDVDVVIVAIPTKAIVCLESLFDGVPKNVVIIDTCNYYPFRDGKIDLLEQGTLESLWVCEQLGRPVVKAFNTISFQSLTTEGLPPGTDGRIALPVGGDDEQAKALVFGLVDAAGFDVVDAGGLCDSWRQQPGTAVYCTDYDANGVRDALSRADRNHSVERRDLASAKFFELPADTDVNEIVPLIRAITRSIFDPQHNK</sequence>
<name>A0ABY9GLG0_9PSED</name>
<accession>A0ABY9GLG0</accession>
<dbReference type="SUPFAM" id="SSF51735">
    <property type="entry name" value="NAD(P)-binding Rossmann-fold domains"/>
    <property type="match status" value="1"/>
</dbReference>